<sequence length="122" mass="13584">MFLLLLSLLSYITSPAAAQYYTPTTTWGSVSTFIEAQRFIIQGGSDGTYAIPQTFEIDLSKSWDTSNVPYRHLADGPLHITTMRYYSTTSRTGLYLQILPQSDTRFHMIPGVQISQAPISGV</sequence>
<keyword evidence="3" id="KW-1185">Reference proteome</keyword>
<dbReference type="Proteomes" id="UP000193648">
    <property type="component" value="Unassembled WGS sequence"/>
</dbReference>
<dbReference type="RefSeq" id="XP_021879431.1">
    <property type="nucleotide sequence ID" value="XM_022019399.1"/>
</dbReference>
<feature type="signal peptide" evidence="1">
    <location>
        <begin position="1"/>
        <end position="18"/>
    </location>
</feature>
<evidence type="ECO:0000313" key="2">
    <source>
        <dbReference type="EMBL" id="ORZ10914.1"/>
    </source>
</evidence>
<dbReference type="AlphaFoldDB" id="A0A1Y2GIM7"/>
<dbReference type="InParanoid" id="A0A1Y2GIM7"/>
<evidence type="ECO:0000256" key="1">
    <source>
        <dbReference type="SAM" id="SignalP"/>
    </source>
</evidence>
<protein>
    <submittedName>
        <fullName evidence="2">Uncharacterized protein</fullName>
    </submittedName>
</protein>
<evidence type="ECO:0000313" key="3">
    <source>
        <dbReference type="Proteomes" id="UP000193648"/>
    </source>
</evidence>
<accession>A0A1Y2GIM7</accession>
<feature type="chain" id="PRO_5013186468" evidence="1">
    <location>
        <begin position="19"/>
        <end position="122"/>
    </location>
</feature>
<proteinExistence type="predicted"/>
<gene>
    <name evidence="2" type="ORF">BCR41DRAFT_113579</name>
</gene>
<reference evidence="2 3" key="1">
    <citation type="submission" date="2016-07" db="EMBL/GenBank/DDBJ databases">
        <title>Pervasive Adenine N6-methylation of Active Genes in Fungi.</title>
        <authorList>
            <consortium name="DOE Joint Genome Institute"/>
            <person name="Mondo S.J."/>
            <person name="Dannebaum R.O."/>
            <person name="Kuo R.C."/>
            <person name="Labutti K."/>
            <person name="Haridas S."/>
            <person name="Kuo A."/>
            <person name="Salamov A."/>
            <person name="Ahrendt S.R."/>
            <person name="Lipzen A."/>
            <person name="Sullivan W."/>
            <person name="Andreopoulos W.B."/>
            <person name="Clum A."/>
            <person name="Lindquist E."/>
            <person name="Daum C."/>
            <person name="Ramamoorthy G.K."/>
            <person name="Gryganskyi A."/>
            <person name="Culley D."/>
            <person name="Magnuson J.K."/>
            <person name="James T.Y."/>
            <person name="O'Malley M.A."/>
            <person name="Stajich J.E."/>
            <person name="Spatafora J.W."/>
            <person name="Visel A."/>
            <person name="Grigoriev I.V."/>
        </authorList>
    </citation>
    <scope>NUCLEOTIDE SEQUENCE [LARGE SCALE GENOMIC DNA]</scope>
    <source>
        <strain evidence="2 3">NRRL 3116</strain>
    </source>
</reference>
<dbReference type="EMBL" id="MCFF01000029">
    <property type="protein sequence ID" value="ORZ10914.1"/>
    <property type="molecule type" value="Genomic_DNA"/>
</dbReference>
<keyword evidence="1" id="KW-0732">Signal</keyword>
<dbReference type="GeneID" id="33561244"/>
<comment type="caution">
    <text evidence="2">The sequence shown here is derived from an EMBL/GenBank/DDBJ whole genome shotgun (WGS) entry which is preliminary data.</text>
</comment>
<organism evidence="2 3">
    <name type="scientific">Lobosporangium transversale</name>
    <dbReference type="NCBI Taxonomy" id="64571"/>
    <lineage>
        <taxon>Eukaryota</taxon>
        <taxon>Fungi</taxon>
        <taxon>Fungi incertae sedis</taxon>
        <taxon>Mucoromycota</taxon>
        <taxon>Mortierellomycotina</taxon>
        <taxon>Mortierellomycetes</taxon>
        <taxon>Mortierellales</taxon>
        <taxon>Mortierellaceae</taxon>
        <taxon>Lobosporangium</taxon>
    </lineage>
</organism>
<name>A0A1Y2GIM7_9FUNG</name>